<dbReference type="AlphaFoldDB" id="A0AA34RCI2"/>
<dbReference type="Proteomes" id="UP000008305">
    <property type="component" value="Chromosome"/>
</dbReference>
<gene>
    <name evidence="2" type="ordered locus">G5S_0183</name>
</gene>
<feature type="domain" description="Flagellar assembly protein FliH/Type III secretion system HrpE" evidence="1">
    <location>
        <begin position="51"/>
        <end position="164"/>
    </location>
</feature>
<proteinExistence type="predicted"/>
<reference evidence="2 3" key="1">
    <citation type="journal article" date="2011" name="J. Bacteriol.">
        <title>Genome sequence of the obligate intracellular animal pathogen Chlamydia pecorum E58.</title>
        <authorList>
            <person name="Mojica S."/>
            <person name="Huot Creasy H."/>
            <person name="Daugherty S."/>
            <person name="Read T.D."/>
            <person name="Kim T."/>
            <person name="Kaltenboeck B."/>
            <person name="Bavoil P."/>
            <person name="Myers G.S."/>
        </authorList>
    </citation>
    <scope>NUCLEOTIDE SEQUENCE [LARGE SCALE GENOMIC DNA]</scope>
    <source>
        <strain evidence="2 3">E58</strain>
    </source>
</reference>
<name>A0AA34RCI2_CHLPE</name>
<dbReference type="Pfam" id="PF02108">
    <property type="entry name" value="FliH"/>
    <property type="match status" value="1"/>
</dbReference>
<evidence type="ECO:0000313" key="2">
    <source>
        <dbReference type="EMBL" id="AEB41201.1"/>
    </source>
</evidence>
<dbReference type="KEGG" id="cpm:G5S_0183"/>
<dbReference type="GeneID" id="99718236"/>
<dbReference type="RefSeq" id="WP_013712279.1">
    <property type="nucleotide sequence ID" value="NC_015408.1"/>
</dbReference>
<protein>
    <recommendedName>
        <fullName evidence="1">Flagellar assembly protein FliH/Type III secretion system HrpE domain-containing protein</fullName>
    </recommendedName>
</protein>
<evidence type="ECO:0000313" key="3">
    <source>
        <dbReference type="Proteomes" id="UP000008305"/>
    </source>
</evidence>
<dbReference type="InterPro" id="IPR018035">
    <property type="entry name" value="Flagellar_FliH/T3SS_HrpE"/>
</dbReference>
<dbReference type="EMBL" id="CP002608">
    <property type="protein sequence ID" value="AEB41201.1"/>
    <property type="molecule type" value="Genomic_DNA"/>
</dbReference>
<accession>A0AA34RCI2</accession>
<keyword evidence="3" id="KW-1185">Reference proteome</keyword>
<sequence>MTPQPPGSFPDTCPEDSSLILEWEASLDSLGQELPSQDTASQELLSLIQLFRKLSIHMLAELEKVTQKLKPDLLELALLTCEKFLYKKLEQPQELSLLLSAALKRFSSVRSLSPLKIFLHPEDLKHLHAWMSCHDLPLIKHAEFLPDTTCKKASYKIETPEGILRQDIGEELDHLLSVLTT</sequence>
<organism evidence="2 3">
    <name type="scientific">Chlamydia pecorum (strain ATCC VR-628 / DSM 29919 / E58)</name>
    <name type="common">Chlamydophila pecorum</name>
    <dbReference type="NCBI Taxonomy" id="331635"/>
    <lineage>
        <taxon>Bacteria</taxon>
        <taxon>Pseudomonadati</taxon>
        <taxon>Chlamydiota</taxon>
        <taxon>Chlamydiia</taxon>
        <taxon>Chlamydiales</taxon>
        <taxon>Chlamydiaceae</taxon>
        <taxon>Chlamydia/Chlamydophila group</taxon>
        <taxon>Chlamydia</taxon>
    </lineage>
</organism>
<evidence type="ECO:0000259" key="1">
    <source>
        <dbReference type="Pfam" id="PF02108"/>
    </source>
</evidence>